<feature type="transmembrane region" description="Helical" evidence="1">
    <location>
        <begin position="230"/>
        <end position="249"/>
    </location>
</feature>
<feature type="transmembrane region" description="Helical" evidence="1">
    <location>
        <begin position="98"/>
        <end position="116"/>
    </location>
</feature>
<protein>
    <submittedName>
        <fullName evidence="2">Uncharacterized protein</fullName>
    </submittedName>
</protein>
<keyword evidence="1" id="KW-1133">Transmembrane helix</keyword>
<keyword evidence="1" id="KW-0812">Transmembrane</keyword>
<feature type="transmembrane region" description="Helical" evidence="1">
    <location>
        <begin position="165"/>
        <end position="187"/>
    </location>
</feature>
<feature type="transmembrane region" description="Helical" evidence="1">
    <location>
        <begin position="128"/>
        <end position="145"/>
    </location>
</feature>
<evidence type="ECO:0000256" key="1">
    <source>
        <dbReference type="SAM" id="Phobius"/>
    </source>
</evidence>
<evidence type="ECO:0000313" key="2">
    <source>
        <dbReference type="EMBL" id="PWE30834.1"/>
    </source>
</evidence>
<keyword evidence="1" id="KW-0472">Membrane</keyword>
<dbReference type="OrthoDB" id="9903194at2"/>
<dbReference type="Proteomes" id="UP000244940">
    <property type="component" value="Unassembled WGS sequence"/>
</dbReference>
<feature type="transmembrane region" description="Helical" evidence="1">
    <location>
        <begin position="69"/>
        <end position="86"/>
    </location>
</feature>
<evidence type="ECO:0000313" key="3">
    <source>
        <dbReference type="Proteomes" id="UP000244940"/>
    </source>
</evidence>
<proteinExistence type="predicted"/>
<comment type="caution">
    <text evidence="2">The sequence shown here is derived from an EMBL/GenBank/DDBJ whole genome shotgun (WGS) entry which is preliminary data.</text>
</comment>
<accession>A0A2U2CGC5</accession>
<dbReference type="AlphaFoldDB" id="A0A2U2CGC5"/>
<feature type="transmembrane region" description="Helical" evidence="1">
    <location>
        <begin position="199"/>
        <end position="218"/>
    </location>
</feature>
<sequence length="276" mass="28764">MTLLFLLGALALTFALAALFARLFATPLAPYPRRSRRTLTLAAASGIVGALVWGAALQGSLGWDAPGPAVRLAAAMGLSAAAVLVSVMQAPSPARLRFGLGVVATGLAPMLVLMGLFHREIADWSRPVPWVLAGFGTVLSVWAVLEMLKSKDLRAGRRPQAAERVLWAAMTALTGLLAALWMLWPWGIGTALWPFADRVGANVLAGAGMLALFMMGWMARNRIELGRPAALGHAVFGASGLGALTFGMVQGAPLPLALTVALGAATALGLWRALRA</sequence>
<dbReference type="EMBL" id="QEYD01000002">
    <property type="protein sequence ID" value="PWE30834.1"/>
    <property type="molecule type" value="Genomic_DNA"/>
</dbReference>
<dbReference type="GeneID" id="94363943"/>
<feature type="transmembrane region" description="Helical" evidence="1">
    <location>
        <begin position="255"/>
        <end position="274"/>
    </location>
</feature>
<name>A0A2U2CGC5_9RHOB</name>
<keyword evidence="3" id="KW-1185">Reference proteome</keyword>
<gene>
    <name evidence="2" type="ORF">C4N9_03495</name>
</gene>
<dbReference type="RefSeq" id="WP_109531912.1">
    <property type="nucleotide sequence ID" value="NZ_QEYD01000002.1"/>
</dbReference>
<reference evidence="2 3" key="1">
    <citation type="submission" date="2018-05" db="EMBL/GenBank/DDBJ databases">
        <title>Pararhodobacter marina sp. nov., isolated from deep-sea water of the Indian Ocean.</title>
        <authorList>
            <person name="Lai Q.Sr."/>
            <person name="Liu X."/>
            <person name="Shao Z."/>
        </authorList>
    </citation>
    <scope>NUCLEOTIDE SEQUENCE [LARGE SCALE GENOMIC DNA]</scope>
    <source>
        <strain evidence="2 3">CIC4N-9</strain>
    </source>
</reference>
<organism evidence="2 3">
    <name type="scientific">Pararhodobacter marinus</name>
    <dbReference type="NCBI Taxonomy" id="2184063"/>
    <lineage>
        <taxon>Bacteria</taxon>
        <taxon>Pseudomonadati</taxon>
        <taxon>Pseudomonadota</taxon>
        <taxon>Alphaproteobacteria</taxon>
        <taxon>Rhodobacterales</taxon>
        <taxon>Paracoccaceae</taxon>
        <taxon>Pararhodobacter</taxon>
    </lineage>
</organism>